<evidence type="ECO:0000256" key="2">
    <source>
        <dbReference type="ARBA" id="ARBA00022741"/>
    </source>
</evidence>
<keyword evidence="2 5" id="KW-0547">Nucleotide-binding</keyword>
<dbReference type="SUPFAM" id="SSF56112">
    <property type="entry name" value="Protein kinase-like (PK-like)"/>
    <property type="match status" value="1"/>
</dbReference>
<accession>A0A0K1Q0D2</accession>
<dbReference type="PROSITE" id="PS50011">
    <property type="entry name" value="PROTEIN_KINASE_DOM"/>
    <property type="match status" value="1"/>
</dbReference>
<proteinExistence type="predicted"/>
<feature type="compositionally biased region" description="Pro residues" evidence="6">
    <location>
        <begin position="573"/>
        <end position="605"/>
    </location>
</feature>
<keyword evidence="7" id="KW-0812">Transmembrane</keyword>
<dbReference type="InterPro" id="IPR000719">
    <property type="entry name" value="Prot_kinase_dom"/>
</dbReference>
<dbReference type="InterPro" id="IPR011009">
    <property type="entry name" value="Kinase-like_dom_sf"/>
</dbReference>
<reference evidence="9 10" key="1">
    <citation type="submission" date="2015-08" db="EMBL/GenBank/DDBJ databases">
        <authorList>
            <person name="Babu N.S."/>
            <person name="Beckwith C.J."/>
            <person name="Beseler K.G."/>
            <person name="Brison A."/>
            <person name="Carone J.V."/>
            <person name="Caskin T.P."/>
            <person name="Diamond M."/>
            <person name="Durham M.E."/>
            <person name="Foxe J.M."/>
            <person name="Go M."/>
            <person name="Henderson B.A."/>
            <person name="Jones I.B."/>
            <person name="McGettigan J.A."/>
            <person name="Micheletti S.J."/>
            <person name="Nasrallah M.E."/>
            <person name="Ortiz D."/>
            <person name="Piller C.R."/>
            <person name="Privatt S.R."/>
            <person name="Schneider S.L."/>
            <person name="Sharp S."/>
            <person name="Smith T.C."/>
            <person name="Stanton J.D."/>
            <person name="Ullery H.E."/>
            <person name="Wilson R.J."/>
            <person name="Serrano M.G."/>
            <person name="Buck G."/>
            <person name="Lee V."/>
            <person name="Wang Y."/>
            <person name="Carvalho R."/>
            <person name="Voegtly L."/>
            <person name="Shi R."/>
            <person name="Duckworth R."/>
            <person name="Johnson A."/>
            <person name="Loviza R."/>
            <person name="Walstead R."/>
            <person name="Shah Z."/>
            <person name="Kiflezghi M."/>
            <person name="Wade K."/>
            <person name="Ball S.L."/>
            <person name="Bradley K.W."/>
            <person name="Asai D.J."/>
            <person name="Bowman C.A."/>
            <person name="Russell D.A."/>
            <person name="Pope W.H."/>
            <person name="Jacobs-Sera D."/>
            <person name="Hendrix R.W."/>
            <person name="Hatfull G.F."/>
        </authorList>
    </citation>
    <scope>NUCLEOTIDE SEQUENCE [LARGE SCALE GENOMIC DNA]</scope>
    <source>
        <strain evidence="9 10">DSM 27648</strain>
    </source>
</reference>
<keyword evidence="4 5" id="KW-0067">ATP-binding</keyword>
<evidence type="ECO:0000256" key="3">
    <source>
        <dbReference type="ARBA" id="ARBA00022777"/>
    </source>
</evidence>
<evidence type="ECO:0000256" key="6">
    <source>
        <dbReference type="SAM" id="MobiDB-lite"/>
    </source>
</evidence>
<dbReference type="EMBL" id="CP012333">
    <property type="protein sequence ID" value="AKU99228.1"/>
    <property type="molecule type" value="Genomic_DNA"/>
</dbReference>
<dbReference type="SMART" id="SM00220">
    <property type="entry name" value="S_TKc"/>
    <property type="match status" value="1"/>
</dbReference>
<keyword evidence="1" id="KW-0808">Transferase</keyword>
<feature type="compositionally biased region" description="Low complexity" evidence="6">
    <location>
        <begin position="380"/>
        <end position="408"/>
    </location>
</feature>
<keyword evidence="7" id="KW-1133">Transmembrane helix</keyword>
<dbReference type="STRING" id="1391654.AKJ09_05892"/>
<evidence type="ECO:0000256" key="5">
    <source>
        <dbReference type="PROSITE-ProRule" id="PRU10141"/>
    </source>
</evidence>
<dbReference type="Gene3D" id="1.10.510.10">
    <property type="entry name" value="Transferase(Phosphotransferase) domain 1"/>
    <property type="match status" value="1"/>
</dbReference>
<gene>
    <name evidence="9" type="ORF">AKJ09_05892</name>
</gene>
<feature type="compositionally biased region" description="Low complexity" evidence="6">
    <location>
        <begin position="547"/>
        <end position="572"/>
    </location>
</feature>
<dbReference type="Pfam" id="PF00069">
    <property type="entry name" value="Pkinase"/>
    <property type="match status" value="1"/>
</dbReference>
<protein>
    <submittedName>
        <fullName evidence="9">Serine/threonine-protein kinase PknB</fullName>
    </submittedName>
</protein>
<dbReference type="PANTHER" id="PTHR43289:SF34">
    <property type="entry name" value="SERINE_THREONINE-PROTEIN KINASE YBDM-RELATED"/>
    <property type="match status" value="1"/>
</dbReference>
<feature type="domain" description="Protein kinase" evidence="8">
    <location>
        <begin position="19"/>
        <end position="288"/>
    </location>
</feature>
<dbReference type="KEGG" id="llu:AKJ09_05892"/>
<name>A0A0K1Q0D2_9BACT</name>
<dbReference type="Gene3D" id="3.30.200.20">
    <property type="entry name" value="Phosphorylase Kinase, domain 1"/>
    <property type="match status" value="1"/>
</dbReference>
<evidence type="ECO:0000256" key="1">
    <source>
        <dbReference type="ARBA" id="ARBA00022679"/>
    </source>
</evidence>
<keyword evidence="3 9" id="KW-0418">Kinase</keyword>
<evidence type="ECO:0000256" key="4">
    <source>
        <dbReference type="ARBA" id="ARBA00022840"/>
    </source>
</evidence>
<dbReference type="PANTHER" id="PTHR43289">
    <property type="entry name" value="MITOGEN-ACTIVATED PROTEIN KINASE KINASE KINASE 20-RELATED"/>
    <property type="match status" value="1"/>
</dbReference>
<feature type="region of interest" description="Disordered" evidence="6">
    <location>
        <begin position="365"/>
        <end position="455"/>
    </location>
</feature>
<dbReference type="Proteomes" id="UP000064967">
    <property type="component" value="Chromosome"/>
</dbReference>
<dbReference type="PROSITE" id="PS00107">
    <property type="entry name" value="PROTEIN_KINASE_ATP"/>
    <property type="match status" value="1"/>
</dbReference>
<evidence type="ECO:0000256" key="7">
    <source>
        <dbReference type="SAM" id="Phobius"/>
    </source>
</evidence>
<feature type="binding site" evidence="5">
    <location>
        <position position="47"/>
    </location>
    <ligand>
        <name>ATP</name>
        <dbReference type="ChEBI" id="CHEBI:30616"/>
    </ligand>
</feature>
<dbReference type="PATRIC" id="fig|1391654.3.peg.5979"/>
<evidence type="ECO:0000259" key="8">
    <source>
        <dbReference type="PROSITE" id="PS50011"/>
    </source>
</evidence>
<keyword evidence="10" id="KW-1185">Reference proteome</keyword>
<dbReference type="PROSITE" id="PS00108">
    <property type="entry name" value="PROTEIN_KINASE_ST"/>
    <property type="match status" value="1"/>
</dbReference>
<dbReference type="InterPro" id="IPR008271">
    <property type="entry name" value="Ser/Thr_kinase_AS"/>
</dbReference>
<dbReference type="GO" id="GO:0004674">
    <property type="term" value="F:protein serine/threonine kinase activity"/>
    <property type="evidence" value="ECO:0007669"/>
    <property type="project" value="TreeGrafter"/>
</dbReference>
<sequence length="605" mass="63375">MIVNQQAERRVGTVIGGKWRVDALLGSGSMAAVYAVTHRNGARAALKILHPTLCTDPAVCERFLGEGYLANSVKHTGIVRVLDDGVTDDGCVFLVMDLLEGRTLEQLRQDKGNKIPLVETLDIADRLMDVLSAVHAAGIIHRDLKPQNVFICEDNTLKLLDFGVARVFDRTSQSKLSMFGLVLGTPSFMSPEQALGSRDKVDHRSDIWSLGATVFTALTGETVHLGANVQARLLAAATVKARSISMVMPDLPAPLAAAIDMSLRFKKEDRWQTVDAMRRSIREARENLGLGRAMTIPPGPFSMSSDEHTQVDKFVPAFNDGSITRHVSAPPDGSGGTFIGMGREAGGAMVGNDGSVPEMVAATPAMRPGAPSKPPVLSRPPMVSVPPMGGGPMASVSPPAAPSVSPAGTIRRVPTSPDTFRPMRSSRPDGQDGSIPAYGSTLQRGLEESSDDPAGLATARRGTLAVWAMAGLLAVAALGGIAFFAVKRGPLAGGGDADPVPTTPQIVSATSAALPPPIPTTLPTGVPSVVDTGTPTTKILTPEADADAPARPPVVAQPANPTWRQAPPRVVTPKPPNTPTTPNEPPTETPKPTPTVPPDPFGTPD</sequence>
<dbReference type="CDD" id="cd14014">
    <property type="entry name" value="STKc_PknB_like"/>
    <property type="match status" value="1"/>
</dbReference>
<dbReference type="GO" id="GO:0005524">
    <property type="term" value="F:ATP binding"/>
    <property type="evidence" value="ECO:0007669"/>
    <property type="project" value="UniProtKB-UniRule"/>
</dbReference>
<keyword evidence="7" id="KW-0472">Membrane</keyword>
<evidence type="ECO:0000313" key="10">
    <source>
        <dbReference type="Proteomes" id="UP000064967"/>
    </source>
</evidence>
<feature type="transmembrane region" description="Helical" evidence="7">
    <location>
        <begin position="464"/>
        <end position="486"/>
    </location>
</feature>
<evidence type="ECO:0000313" key="9">
    <source>
        <dbReference type="EMBL" id="AKU99228.1"/>
    </source>
</evidence>
<dbReference type="AlphaFoldDB" id="A0A0K1Q0D2"/>
<organism evidence="9 10">
    <name type="scientific">Labilithrix luteola</name>
    <dbReference type="NCBI Taxonomy" id="1391654"/>
    <lineage>
        <taxon>Bacteria</taxon>
        <taxon>Pseudomonadati</taxon>
        <taxon>Myxococcota</taxon>
        <taxon>Polyangia</taxon>
        <taxon>Polyangiales</taxon>
        <taxon>Labilitrichaceae</taxon>
        <taxon>Labilithrix</taxon>
    </lineage>
</organism>
<feature type="region of interest" description="Disordered" evidence="6">
    <location>
        <begin position="512"/>
        <end position="605"/>
    </location>
</feature>
<dbReference type="InterPro" id="IPR017441">
    <property type="entry name" value="Protein_kinase_ATP_BS"/>
</dbReference>